<accession>A0AAE0JT00</accession>
<dbReference type="AlphaFoldDB" id="A0AAE0JT00"/>
<name>A0AAE0JT00_9PEZI</name>
<evidence type="ECO:0000313" key="1">
    <source>
        <dbReference type="EMBL" id="KAK3361324.1"/>
    </source>
</evidence>
<evidence type="ECO:0000313" key="2">
    <source>
        <dbReference type="Proteomes" id="UP001287356"/>
    </source>
</evidence>
<reference evidence="1" key="1">
    <citation type="journal article" date="2023" name="Mol. Phylogenet. Evol.">
        <title>Genome-scale phylogeny and comparative genomics of the fungal order Sordariales.</title>
        <authorList>
            <person name="Hensen N."/>
            <person name="Bonometti L."/>
            <person name="Westerberg I."/>
            <person name="Brannstrom I.O."/>
            <person name="Guillou S."/>
            <person name="Cros-Aarteil S."/>
            <person name="Calhoun S."/>
            <person name="Haridas S."/>
            <person name="Kuo A."/>
            <person name="Mondo S."/>
            <person name="Pangilinan J."/>
            <person name="Riley R."/>
            <person name="LaButti K."/>
            <person name="Andreopoulos B."/>
            <person name="Lipzen A."/>
            <person name="Chen C."/>
            <person name="Yan M."/>
            <person name="Daum C."/>
            <person name="Ng V."/>
            <person name="Clum A."/>
            <person name="Steindorff A."/>
            <person name="Ohm R.A."/>
            <person name="Martin F."/>
            <person name="Silar P."/>
            <person name="Natvig D.O."/>
            <person name="Lalanne C."/>
            <person name="Gautier V."/>
            <person name="Ament-Velasquez S.L."/>
            <person name="Kruys A."/>
            <person name="Hutchinson M.I."/>
            <person name="Powell A.J."/>
            <person name="Barry K."/>
            <person name="Miller A.N."/>
            <person name="Grigoriev I.V."/>
            <person name="Debuchy R."/>
            <person name="Gladieux P."/>
            <person name="Hiltunen Thoren M."/>
            <person name="Johannesson H."/>
        </authorList>
    </citation>
    <scope>NUCLEOTIDE SEQUENCE</scope>
    <source>
        <strain evidence="1">CBS 958.72</strain>
    </source>
</reference>
<reference evidence="1" key="2">
    <citation type="submission" date="2023-06" db="EMBL/GenBank/DDBJ databases">
        <authorList>
            <consortium name="Lawrence Berkeley National Laboratory"/>
            <person name="Haridas S."/>
            <person name="Hensen N."/>
            <person name="Bonometti L."/>
            <person name="Westerberg I."/>
            <person name="Brannstrom I.O."/>
            <person name="Guillou S."/>
            <person name="Cros-Aarteil S."/>
            <person name="Calhoun S."/>
            <person name="Kuo A."/>
            <person name="Mondo S."/>
            <person name="Pangilinan J."/>
            <person name="Riley R."/>
            <person name="Labutti K."/>
            <person name="Andreopoulos B."/>
            <person name="Lipzen A."/>
            <person name="Chen C."/>
            <person name="Yanf M."/>
            <person name="Daum C."/>
            <person name="Ng V."/>
            <person name="Clum A."/>
            <person name="Steindorff A."/>
            <person name="Ohm R."/>
            <person name="Martin F."/>
            <person name="Silar P."/>
            <person name="Natvig D."/>
            <person name="Lalanne C."/>
            <person name="Gautier V."/>
            <person name="Ament-Velasquez S.L."/>
            <person name="Kruys A."/>
            <person name="Hutchinson M.I."/>
            <person name="Powell A.J."/>
            <person name="Barry K."/>
            <person name="Miller A.N."/>
            <person name="Grigoriev I.V."/>
            <person name="Debuchy R."/>
            <person name="Gladieux P."/>
            <person name="Thoren M.H."/>
            <person name="Johannesson H."/>
        </authorList>
    </citation>
    <scope>NUCLEOTIDE SEQUENCE</scope>
    <source>
        <strain evidence="1">CBS 958.72</strain>
    </source>
</reference>
<proteinExistence type="predicted"/>
<protein>
    <submittedName>
        <fullName evidence="1">Uncharacterized protein</fullName>
    </submittedName>
</protein>
<sequence length="245" mass="25505">MRHSKRRVADNVINLALRLESPLALIGIAKSRRNSLATDNRDGLAGGVGDLAAQRRIDEGPEAELDGLERAVRANRRLLLASARVGKHGLRPELGGLVGQHDADLCGGGAERLEAVVAHDGADEARRAERPGALAGVAECDVHGRAAHAYDWLALVVEDLAAQRLVGDAGADGDLDCLEGPALCRPAGHVWCFVEDGLRARLGQVAEDHAHLLIGGGAALRRGHGARGGEGAEEEGGVLHCSGGM</sequence>
<gene>
    <name evidence="1" type="ORF">B0T24DRAFT_642958</name>
</gene>
<organism evidence="1 2">
    <name type="scientific">Lasiosphaeria ovina</name>
    <dbReference type="NCBI Taxonomy" id="92902"/>
    <lineage>
        <taxon>Eukaryota</taxon>
        <taxon>Fungi</taxon>
        <taxon>Dikarya</taxon>
        <taxon>Ascomycota</taxon>
        <taxon>Pezizomycotina</taxon>
        <taxon>Sordariomycetes</taxon>
        <taxon>Sordariomycetidae</taxon>
        <taxon>Sordariales</taxon>
        <taxon>Lasiosphaeriaceae</taxon>
        <taxon>Lasiosphaeria</taxon>
    </lineage>
</organism>
<dbReference type="EMBL" id="JAULSN010000012">
    <property type="protein sequence ID" value="KAK3361324.1"/>
    <property type="molecule type" value="Genomic_DNA"/>
</dbReference>
<comment type="caution">
    <text evidence="1">The sequence shown here is derived from an EMBL/GenBank/DDBJ whole genome shotgun (WGS) entry which is preliminary data.</text>
</comment>
<dbReference type="Proteomes" id="UP001287356">
    <property type="component" value="Unassembled WGS sequence"/>
</dbReference>
<keyword evidence="2" id="KW-1185">Reference proteome</keyword>